<dbReference type="Proteomes" id="UP001596378">
    <property type="component" value="Unassembled WGS sequence"/>
</dbReference>
<dbReference type="InterPro" id="IPR006059">
    <property type="entry name" value="SBP"/>
</dbReference>
<evidence type="ECO:0000256" key="1">
    <source>
        <dbReference type="SAM" id="MobiDB-lite"/>
    </source>
</evidence>
<dbReference type="CDD" id="cd13580">
    <property type="entry name" value="PBP2_AlgQ_like_1"/>
    <property type="match status" value="1"/>
</dbReference>
<dbReference type="Pfam" id="PF01547">
    <property type="entry name" value="SBP_bac_1"/>
    <property type="match status" value="1"/>
</dbReference>
<gene>
    <name evidence="3" type="ORF">ACFQMJ_14375</name>
</gene>
<feature type="chain" id="PRO_5045771724" evidence="2">
    <location>
        <begin position="27"/>
        <end position="579"/>
    </location>
</feature>
<proteinExistence type="predicted"/>
<keyword evidence="2" id="KW-0732">Signal</keyword>
<comment type="caution">
    <text evidence="3">The sequence shown here is derived from an EMBL/GenBank/DDBJ whole genome shotgun (WGS) entry which is preliminary data.</text>
</comment>
<feature type="compositionally biased region" description="Low complexity" evidence="1">
    <location>
        <begin position="34"/>
        <end position="64"/>
    </location>
</feature>
<evidence type="ECO:0000313" key="4">
    <source>
        <dbReference type="Proteomes" id="UP001596378"/>
    </source>
</evidence>
<dbReference type="PANTHER" id="PTHR43649:SF12">
    <property type="entry name" value="DIACETYLCHITOBIOSE BINDING PROTEIN DASA"/>
    <property type="match status" value="1"/>
</dbReference>
<name>A0ABW2F910_9BACL</name>
<dbReference type="PANTHER" id="PTHR43649">
    <property type="entry name" value="ARABINOSE-BINDING PROTEIN-RELATED"/>
    <property type="match status" value="1"/>
</dbReference>
<dbReference type="PROSITE" id="PS51257">
    <property type="entry name" value="PROKAR_LIPOPROTEIN"/>
    <property type="match status" value="1"/>
</dbReference>
<dbReference type="InterPro" id="IPR050490">
    <property type="entry name" value="Bact_solute-bd_prot1"/>
</dbReference>
<reference evidence="4" key="1">
    <citation type="journal article" date="2019" name="Int. J. Syst. Evol. Microbiol.">
        <title>The Global Catalogue of Microorganisms (GCM) 10K type strain sequencing project: providing services to taxonomists for standard genome sequencing and annotation.</title>
        <authorList>
            <consortium name="The Broad Institute Genomics Platform"/>
            <consortium name="The Broad Institute Genome Sequencing Center for Infectious Disease"/>
            <person name="Wu L."/>
            <person name="Ma J."/>
        </authorList>
    </citation>
    <scope>NUCLEOTIDE SEQUENCE [LARGE SCALE GENOMIC DNA]</scope>
    <source>
        <strain evidence="4">KCTC 12907</strain>
    </source>
</reference>
<dbReference type="RefSeq" id="WP_378049107.1">
    <property type="nucleotide sequence ID" value="NZ_JBHMDN010000020.1"/>
</dbReference>
<protein>
    <submittedName>
        <fullName evidence="3">Extracellular solute-binding protein</fullName>
    </submittedName>
</protein>
<accession>A0ABW2F910</accession>
<organism evidence="3 4">
    <name type="scientific">Cohnella cellulosilytica</name>
    <dbReference type="NCBI Taxonomy" id="986710"/>
    <lineage>
        <taxon>Bacteria</taxon>
        <taxon>Bacillati</taxon>
        <taxon>Bacillota</taxon>
        <taxon>Bacilli</taxon>
        <taxon>Bacillales</taxon>
        <taxon>Paenibacillaceae</taxon>
        <taxon>Cohnella</taxon>
    </lineage>
</organism>
<evidence type="ECO:0000313" key="3">
    <source>
        <dbReference type="EMBL" id="MFC7149707.1"/>
    </source>
</evidence>
<feature type="region of interest" description="Disordered" evidence="1">
    <location>
        <begin position="33"/>
        <end position="66"/>
    </location>
</feature>
<dbReference type="SUPFAM" id="SSF53850">
    <property type="entry name" value="Periplasmic binding protein-like II"/>
    <property type="match status" value="1"/>
</dbReference>
<dbReference type="EMBL" id="JBHTAI010000008">
    <property type="protein sequence ID" value="MFC7149707.1"/>
    <property type="molecule type" value="Genomic_DNA"/>
</dbReference>
<sequence>MTTNRKIRTRSAMAIMLAVVMLTVAACSGNNDKNAAPSPSASTAANGSGNGSAASDEGSGAADDPLGKYETPITVTTVFGLSDQVQKAVAIKDSVVADNIWTRGYERDLGIKVEYKWTVPGVQFEQKLNVAISSNDLPDVIPADARQFKMLVDSGVAMDITELFERYASDFTKEMMEADKHIGLEQATVAGKLMALPQVGGAIDSSSMIWIRADWLRKLGLEPPKSIDDVMKIAEAFTTRDPDGNSKDDTYGMALSKDLIGNGFGFVDGFMEGHHAYLNGWIDDGAGQLVYGSVQPEVKTALGKLAEMYKNGYIDKEFSVKDNAKVAESITAGKVGLVYGQHFLPFYPLQDAKNKDPNADWQAFPIVSVDDQPAQPMIGGSTPTFYVINKNMKNPEAAIKLYNYYYAKDPALSPDFDPAYHGVNGELEEKPDQLHDLAPIRSYYPQQNLFIHQSVKRFFTENDESAKENYWVKDNVEQIEKYKAGDNKLWSTWAWSGPENSAFNVIDGYEQQGLFKQNGYIKADTPAMTQKGATLNQMRLETFTKIIMGAASLDEFDSYVEKWKKLGGNDMTKEVNEAK</sequence>
<evidence type="ECO:0000256" key="2">
    <source>
        <dbReference type="SAM" id="SignalP"/>
    </source>
</evidence>
<feature type="signal peptide" evidence="2">
    <location>
        <begin position="1"/>
        <end position="26"/>
    </location>
</feature>
<dbReference type="Gene3D" id="3.40.190.10">
    <property type="entry name" value="Periplasmic binding protein-like II"/>
    <property type="match status" value="3"/>
</dbReference>
<keyword evidence="4" id="KW-1185">Reference proteome</keyword>